<evidence type="ECO:0000259" key="6">
    <source>
        <dbReference type="PROSITE" id="PS50011"/>
    </source>
</evidence>
<dbReference type="CDD" id="cd14014">
    <property type="entry name" value="STKc_PknB_like"/>
    <property type="match status" value="1"/>
</dbReference>
<dbReference type="PROSITE" id="PS00108">
    <property type="entry name" value="PROTEIN_KINASE_ST"/>
    <property type="match status" value="1"/>
</dbReference>
<evidence type="ECO:0000256" key="2">
    <source>
        <dbReference type="ARBA" id="ARBA00022741"/>
    </source>
</evidence>
<proteinExistence type="predicted"/>
<dbReference type="SMART" id="SM00220">
    <property type="entry name" value="S_TKc"/>
    <property type="match status" value="1"/>
</dbReference>
<keyword evidence="3 7" id="KW-0418">Kinase</keyword>
<keyword evidence="2 5" id="KW-0547">Nucleotide-binding</keyword>
<evidence type="ECO:0000313" key="8">
    <source>
        <dbReference type="Proteomes" id="UP001379533"/>
    </source>
</evidence>
<dbReference type="Gene3D" id="1.10.510.10">
    <property type="entry name" value="Transferase(Phosphotransferase) domain 1"/>
    <property type="match status" value="1"/>
</dbReference>
<dbReference type="Proteomes" id="UP001379533">
    <property type="component" value="Chromosome"/>
</dbReference>
<evidence type="ECO:0000256" key="3">
    <source>
        <dbReference type="ARBA" id="ARBA00022777"/>
    </source>
</evidence>
<keyword evidence="7" id="KW-0723">Serine/threonine-protein kinase</keyword>
<dbReference type="InterPro" id="IPR011009">
    <property type="entry name" value="Kinase-like_dom_sf"/>
</dbReference>
<dbReference type="PANTHER" id="PTHR43289">
    <property type="entry name" value="MITOGEN-ACTIVATED PROTEIN KINASE KINASE KINASE 20-RELATED"/>
    <property type="match status" value="1"/>
</dbReference>
<dbReference type="SUPFAM" id="SSF56112">
    <property type="entry name" value="Protein kinase-like (PK-like)"/>
    <property type="match status" value="1"/>
</dbReference>
<accession>A0ABZ2KKZ9</accession>
<evidence type="ECO:0000256" key="5">
    <source>
        <dbReference type="PROSITE-ProRule" id="PRU10141"/>
    </source>
</evidence>
<dbReference type="PROSITE" id="PS50011">
    <property type="entry name" value="PROTEIN_KINASE_DOM"/>
    <property type="match status" value="1"/>
</dbReference>
<sequence length="1051" mass="113434">MGLSFSRQAVTERALGRIGTTIQDKYRIERLVGIGATAAVYAATHRNGHRVAIKVLLDMFLDDEDAIRRFRREAYMANQVGHPGAVTVLDDDLDETGCAFLIMPLLEGETLRARWERNGRRLSLAETGLLMSDVLDVLASAHANGIVHRDIKPDNLFVESTGRVRVLDFGIARRTELDGTATLTGHMVGTPAFMPPEQATGEHRAVGPHSDCWAVSATMFALLTGEYVHHADSGLAQLAAAATRHARSLGEVDAGLPPGIVQCVDKGLAYAPAERWGSAGEMRDALHEALAAALGEPMEAIEKRVRETIARELVTARYDPSTEKTELPTRARPAREAPLGPTITASLRPAIVPEVVSHRRRRRWLALGAALLVTAAAAPFGWWRVRATHNVPSPLSAPSSVLACPILEASGVPEPTGWLGAAAAATVCERAAVILGGDSARTLIPAELLGLPAQPVAHFPKDPYSDGDARTRSLEAARRVAAAYIDGQVMKEPGSPFTSSGGGGFRTTLILRRPDGTELTRAEGRGRALYEAVRQAMDPLVAQGHLPKAPALDPTMAEWSRATDIDGALALRDATFAMWHNGGTVADECRRLATHDATIGEMAFIELWLCAYTLGVHPPSEHPPTPGATLSPGELAAWARFEHMRGKATTPEVAAKLRQYFAAEQTPIGRSVLAATLSCTTQGSAPAEVADLARLAVQASPRNPLGEWCTPWGQLVTLTRDAVGISIGDARQAWVPWDANAWLETALRRDDSNRAVIFARRSWALAPFNAYIADVLADNLLAQGEREEVRRIALSMAESTYPVQRIGSDLLLVRVDGSEARFGAALERAKQAMSVGPDDVGWVRVQRLEIAWRGLEVAALLGRSAEMADLLVRQFLDVEPSPLDDDYVSISLRVPAICANASTSVSKRCFSRFRELRGRLSVGIVPETDAFAEGAERYARGDLAGAAKSWRPFLREPGPFTQVLSNAMEEAFERTGDNELVARLETMAMSSGANEYNGAAPADVRAARRAAKRGDSARARQLAQKVIEAWSVADEPVPAVAEMRRLVARLH</sequence>
<reference evidence="7 8" key="1">
    <citation type="submission" date="2021-12" db="EMBL/GenBank/DDBJ databases">
        <title>Discovery of the Pendulisporaceae a myxobacterial family with distinct sporulation behavior and unique specialized metabolism.</title>
        <authorList>
            <person name="Garcia R."/>
            <person name="Popoff A."/>
            <person name="Bader C.D."/>
            <person name="Loehr J."/>
            <person name="Walesch S."/>
            <person name="Walt C."/>
            <person name="Boldt J."/>
            <person name="Bunk B."/>
            <person name="Haeckl F.J.F.P.J."/>
            <person name="Gunesch A.P."/>
            <person name="Birkelbach J."/>
            <person name="Nuebel U."/>
            <person name="Pietschmann T."/>
            <person name="Bach T."/>
            <person name="Mueller R."/>
        </authorList>
    </citation>
    <scope>NUCLEOTIDE SEQUENCE [LARGE SCALE GENOMIC DNA]</scope>
    <source>
        <strain evidence="7 8">MSr12523</strain>
    </source>
</reference>
<dbReference type="RefSeq" id="WP_394848903.1">
    <property type="nucleotide sequence ID" value="NZ_CP089982.1"/>
</dbReference>
<feature type="domain" description="Protein kinase" evidence="6">
    <location>
        <begin position="26"/>
        <end position="290"/>
    </location>
</feature>
<keyword evidence="8" id="KW-1185">Reference proteome</keyword>
<protein>
    <submittedName>
        <fullName evidence="7">Serine/threonine protein kinase</fullName>
    </submittedName>
</protein>
<dbReference type="PROSITE" id="PS00107">
    <property type="entry name" value="PROTEIN_KINASE_ATP"/>
    <property type="match status" value="1"/>
</dbReference>
<dbReference type="InterPro" id="IPR000719">
    <property type="entry name" value="Prot_kinase_dom"/>
</dbReference>
<evidence type="ECO:0000256" key="4">
    <source>
        <dbReference type="ARBA" id="ARBA00022840"/>
    </source>
</evidence>
<evidence type="ECO:0000313" key="7">
    <source>
        <dbReference type="EMBL" id="WXA98290.1"/>
    </source>
</evidence>
<dbReference type="EMBL" id="CP089982">
    <property type="protein sequence ID" value="WXA98290.1"/>
    <property type="molecule type" value="Genomic_DNA"/>
</dbReference>
<dbReference type="PANTHER" id="PTHR43289:SF30">
    <property type="entry name" value="NON-SPECIFIC SERINE_THREONINE PROTEIN KINASE"/>
    <property type="match status" value="1"/>
</dbReference>
<keyword evidence="1" id="KW-0808">Transferase</keyword>
<dbReference type="Pfam" id="PF00069">
    <property type="entry name" value="Pkinase"/>
    <property type="match status" value="1"/>
</dbReference>
<feature type="binding site" evidence="5">
    <location>
        <position position="54"/>
    </location>
    <ligand>
        <name>ATP</name>
        <dbReference type="ChEBI" id="CHEBI:30616"/>
    </ligand>
</feature>
<dbReference type="GO" id="GO:0004674">
    <property type="term" value="F:protein serine/threonine kinase activity"/>
    <property type="evidence" value="ECO:0007669"/>
    <property type="project" value="UniProtKB-KW"/>
</dbReference>
<evidence type="ECO:0000256" key="1">
    <source>
        <dbReference type="ARBA" id="ARBA00022679"/>
    </source>
</evidence>
<dbReference type="Gene3D" id="3.30.200.20">
    <property type="entry name" value="Phosphorylase Kinase, domain 1"/>
    <property type="match status" value="1"/>
</dbReference>
<dbReference type="InterPro" id="IPR017441">
    <property type="entry name" value="Protein_kinase_ATP_BS"/>
</dbReference>
<name>A0ABZ2KKZ9_9BACT</name>
<gene>
    <name evidence="7" type="ORF">LZC95_15800</name>
</gene>
<keyword evidence="4 5" id="KW-0067">ATP-binding</keyword>
<organism evidence="7 8">
    <name type="scientific">Pendulispora brunnea</name>
    <dbReference type="NCBI Taxonomy" id="2905690"/>
    <lineage>
        <taxon>Bacteria</taxon>
        <taxon>Pseudomonadati</taxon>
        <taxon>Myxococcota</taxon>
        <taxon>Myxococcia</taxon>
        <taxon>Myxococcales</taxon>
        <taxon>Sorangiineae</taxon>
        <taxon>Pendulisporaceae</taxon>
        <taxon>Pendulispora</taxon>
    </lineage>
</organism>
<dbReference type="InterPro" id="IPR008271">
    <property type="entry name" value="Ser/Thr_kinase_AS"/>
</dbReference>